<gene>
    <name evidence="1" type="ORF">QT711_10700</name>
</gene>
<reference evidence="1 2" key="1">
    <citation type="submission" date="2023-06" db="EMBL/GenBank/DDBJ databases">
        <title>Sporosarcina sp. nov., isolated from Korean traditional fermented seafood 'Jeotgal'.</title>
        <authorList>
            <person name="Yang A.I."/>
            <person name="Shin N.-R."/>
        </authorList>
    </citation>
    <scope>NUCLEOTIDE SEQUENCE [LARGE SCALE GENOMIC DNA]</scope>
    <source>
        <strain evidence="1 2">KCTC13119</strain>
    </source>
</reference>
<comment type="caution">
    <text evidence="1">The sequence shown here is derived from an EMBL/GenBank/DDBJ whole genome shotgun (WGS) entry which is preliminary data.</text>
</comment>
<evidence type="ECO:0008006" key="3">
    <source>
        <dbReference type="Google" id="ProtNLM"/>
    </source>
</evidence>
<sequence length="416" mass="49777">MSLKYYNEGDIFKKSELVEMGFDIIERDYRKRNKENVNSGEVTADFEYVFDFSGFLINDSSEICAVFPINFKVYNEHSDTKLLFNVISKHLQLRPEIYFGSEYGKHYKSNYPFAAFFEIYNYYEEYGLYFEEKKLIKPNIGGKINWKETIRKSDKYLINNQLYFFPFYYEKSYQNIAFLTEAMIFVINHTIDKFNFMLDMPKVDGFASDEIFLNNREGVLEKLYSIRQETFKDILINLIDNLINYFSNLKEGGTYYLKHYTFSSIWEDAVKFYLENHFKEVKDGKLKLESTNTITKFEKPAFRPNIANNNHFFSPDYYFSSGENQFIFDAKYKREVNGMDYKQISYFLFLKNKRENLNDLPIYSFTHSALILPGVKRDSKLHFKMDPIFNNENDDLVIYEEYLDIREVLKFYTGLT</sequence>
<proteinExistence type="predicted"/>
<accession>A0ABU4G9L9</accession>
<dbReference type="EMBL" id="JAUBDI010000009">
    <property type="protein sequence ID" value="MDW0113658.1"/>
    <property type="molecule type" value="Genomic_DNA"/>
</dbReference>
<protein>
    <recommendedName>
        <fullName evidence="3">LlaJI restriction endonuclease</fullName>
    </recommendedName>
</protein>
<dbReference type="RefSeq" id="WP_317944138.1">
    <property type="nucleotide sequence ID" value="NZ_JAUBDI010000009.1"/>
</dbReference>
<keyword evidence="2" id="KW-1185">Reference proteome</keyword>
<organism evidence="1 2">
    <name type="scientific">Sporosarcina saromensis</name>
    <dbReference type="NCBI Taxonomy" id="359365"/>
    <lineage>
        <taxon>Bacteria</taxon>
        <taxon>Bacillati</taxon>
        <taxon>Bacillota</taxon>
        <taxon>Bacilli</taxon>
        <taxon>Bacillales</taxon>
        <taxon>Caryophanaceae</taxon>
        <taxon>Sporosarcina</taxon>
    </lineage>
</organism>
<evidence type="ECO:0000313" key="1">
    <source>
        <dbReference type="EMBL" id="MDW0113658.1"/>
    </source>
</evidence>
<evidence type="ECO:0000313" key="2">
    <source>
        <dbReference type="Proteomes" id="UP001282284"/>
    </source>
</evidence>
<name>A0ABU4G9L9_9BACL</name>
<dbReference type="Proteomes" id="UP001282284">
    <property type="component" value="Unassembled WGS sequence"/>
</dbReference>